<sequence length="122" mass="13724">MKTQLQAFIETFNQAFANVDLDVIANSVTDDVVWKMVGDRTVTGKEEMIRLLKEMDDGQSYKLTIEHVITHGTTAAANGKMKTVRSSGEVRTFEFCDVYQLNKHKGGKIKTLTSYVMEAVEE</sequence>
<evidence type="ECO:0000313" key="2">
    <source>
        <dbReference type="EMBL" id="GAE30257.1"/>
    </source>
</evidence>
<dbReference type="OrthoDB" id="6692273at2"/>
<accession>W4QE78</accession>
<dbReference type="EMBL" id="BAUU01000010">
    <property type="protein sequence ID" value="GAE30257.1"/>
    <property type="molecule type" value="Genomic_DNA"/>
</dbReference>
<dbReference type="SUPFAM" id="SSF54427">
    <property type="entry name" value="NTF2-like"/>
    <property type="match status" value="1"/>
</dbReference>
<dbReference type="Pfam" id="PF12680">
    <property type="entry name" value="SnoaL_2"/>
    <property type="match status" value="1"/>
</dbReference>
<dbReference type="STRING" id="1236971.JCM9152_1659"/>
<comment type="caution">
    <text evidence="2">The sequence shown here is derived from an EMBL/GenBank/DDBJ whole genome shotgun (WGS) entry which is preliminary data.</text>
</comment>
<keyword evidence="3" id="KW-1185">Reference proteome</keyword>
<dbReference type="Proteomes" id="UP000018895">
    <property type="component" value="Unassembled WGS sequence"/>
</dbReference>
<protein>
    <recommendedName>
        <fullName evidence="1">SnoaL-like domain-containing protein</fullName>
    </recommendedName>
</protein>
<proteinExistence type="predicted"/>
<dbReference type="InterPro" id="IPR037401">
    <property type="entry name" value="SnoaL-like"/>
</dbReference>
<dbReference type="Gene3D" id="3.10.450.50">
    <property type="match status" value="1"/>
</dbReference>
<name>W4QE78_9BACI</name>
<dbReference type="RefSeq" id="WP_035342746.1">
    <property type="nucleotide sequence ID" value="NZ_BAUU01000010.1"/>
</dbReference>
<gene>
    <name evidence="2" type="ORF">JCM9152_1659</name>
</gene>
<feature type="domain" description="SnoaL-like" evidence="1">
    <location>
        <begin position="10"/>
        <end position="109"/>
    </location>
</feature>
<evidence type="ECO:0000313" key="3">
    <source>
        <dbReference type="Proteomes" id="UP000018895"/>
    </source>
</evidence>
<reference evidence="2" key="1">
    <citation type="journal article" date="2014" name="Genome Announc.">
        <title>Draft Genome Sequences of Three Alkaliphilic Bacillus Strains, Bacillus wakoensis JCM 9140T, Bacillus akibai JCM 9157T, and Bacillus hemicellulosilyticus JCM 9152T.</title>
        <authorList>
            <person name="Yuki M."/>
            <person name="Oshima K."/>
            <person name="Suda W."/>
            <person name="Oshida Y."/>
            <person name="Kitamura K."/>
            <person name="Iida T."/>
            <person name="Hattori M."/>
            <person name="Ohkuma M."/>
        </authorList>
    </citation>
    <scope>NUCLEOTIDE SEQUENCE [LARGE SCALE GENOMIC DNA]</scope>
    <source>
        <strain evidence="2">JCM 9152</strain>
    </source>
</reference>
<evidence type="ECO:0000259" key="1">
    <source>
        <dbReference type="Pfam" id="PF12680"/>
    </source>
</evidence>
<organism evidence="2 3">
    <name type="scientific">Halalkalibacter hemicellulosilyticusJCM 9152</name>
    <dbReference type="NCBI Taxonomy" id="1236971"/>
    <lineage>
        <taxon>Bacteria</taxon>
        <taxon>Bacillati</taxon>
        <taxon>Bacillota</taxon>
        <taxon>Bacilli</taxon>
        <taxon>Bacillales</taxon>
        <taxon>Bacillaceae</taxon>
        <taxon>Halalkalibacter</taxon>
    </lineage>
</organism>
<dbReference type="AlphaFoldDB" id="W4QE78"/>
<dbReference type="InterPro" id="IPR032710">
    <property type="entry name" value="NTF2-like_dom_sf"/>
</dbReference>